<keyword evidence="2" id="KW-1185">Reference proteome</keyword>
<dbReference type="AlphaFoldDB" id="A0A5S5C891"/>
<sequence>MSRRNRNVLILVIVAFIVIMSVMRNRDNEISEVVDRSMRYTFQEPYRFPFEVDEASSEVAIDNPDSLHQFIFRYGNKETGQQLSYIVSKLVDNPPTPADGPNRERHQLKNGRAAYYEEDESSQGIWWQTEKGFTARIIYGIDGYQTPLGDRKLTLEELIDLAQQAQ</sequence>
<dbReference type="OrthoDB" id="2617099at2"/>
<accession>A0A5S5C891</accession>
<proteinExistence type="predicted"/>
<organism evidence="1 2">
    <name type="scientific">Paenibacillus methanolicus</name>
    <dbReference type="NCBI Taxonomy" id="582686"/>
    <lineage>
        <taxon>Bacteria</taxon>
        <taxon>Bacillati</taxon>
        <taxon>Bacillota</taxon>
        <taxon>Bacilli</taxon>
        <taxon>Bacillales</taxon>
        <taxon>Paenibacillaceae</taxon>
        <taxon>Paenibacillus</taxon>
    </lineage>
</organism>
<dbReference type="EMBL" id="VNHS01000005">
    <property type="protein sequence ID" value="TYP74818.1"/>
    <property type="molecule type" value="Genomic_DNA"/>
</dbReference>
<evidence type="ECO:0000313" key="1">
    <source>
        <dbReference type="EMBL" id="TYP74818.1"/>
    </source>
</evidence>
<name>A0A5S5C891_9BACL</name>
<evidence type="ECO:0000313" key="2">
    <source>
        <dbReference type="Proteomes" id="UP000323257"/>
    </source>
</evidence>
<reference evidence="1 2" key="1">
    <citation type="submission" date="2019-07" db="EMBL/GenBank/DDBJ databases">
        <title>Genomic Encyclopedia of Type Strains, Phase III (KMG-III): the genomes of soil and plant-associated and newly described type strains.</title>
        <authorList>
            <person name="Whitman W."/>
        </authorList>
    </citation>
    <scope>NUCLEOTIDE SEQUENCE [LARGE SCALE GENOMIC DNA]</scope>
    <source>
        <strain evidence="1 2">BL24</strain>
    </source>
</reference>
<dbReference type="RefSeq" id="WP_148930042.1">
    <property type="nucleotide sequence ID" value="NZ_VNHS01000005.1"/>
</dbReference>
<gene>
    <name evidence="1" type="ORF">BCM02_105365</name>
</gene>
<protein>
    <recommendedName>
        <fullName evidence="3">DUF4367 domain-containing protein</fullName>
    </recommendedName>
</protein>
<comment type="caution">
    <text evidence="1">The sequence shown here is derived from an EMBL/GenBank/DDBJ whole genome shotgun (WGS) entry which is preliminary data.</text>
</comment>
<evidence type="ECO:0008006" key="3">
    <source>
        <dbReference type="Google" id="ProtNLM"/>
    </source>
</evidence>
<dbReference type="Proteomes" id="UP000323257">
    <property type="component" value="Unassembled WGS sequence"/>
</dbReference>